<comment type="caution">
    <text evidence="2">The sequence shown here is derived from an EMBL/GenBank/DDBJ whole genome shotgun (WGS) entry which is preliminary data.</text>
</comment>
<evidence type="ECO:0000313" key="3">
    <source>
        <dbReference type="Proteomes" id="UP000319908"/>
    </source>
</evidence>
<keyword evidence="2" id="KW-0378">Hydrolase</keyword>
<sequence>MKTTQPLNRTTMPIAIRETTNWFGGVVVCLILMGAIASAQSSAGTDGSENLSQLAQETPIAQVARVDEFPGEKSDCEGFDRYEIRTSQGTISVVCPHHPAPGKPWMWRSMFWGVGANATKRVARGDLKLVEQGYYVVIAPGDVAGHPRGNPIIDAAYQMLTQEYGFSKTLSMASMSRENLALFRWAAANPEKVESIYVDNGVCNVKSWPGGKLVPGNDSVADGDPRSWAGMKHAYDFETDEELLAAKVSPIDLLEPLAKAGVPILMVCGTKDTTVPYEENGALMKERYERLGGDITIIFEEKGHHPHGLADPTPVVSFIQTMRSRHQQ</sequence>
<keyword evidence="1" id="KW-0472">Membrane</keyword>
<keyword evidence="1" id="KW-0812">Transmembrane</keyword>
<organism evidence="2 3">
    <name type="scientific">Allorhodopirellula heiligendammensis</name>
    <dbReference type="NCBI Taxonomy" id="2714739"/>
    <lineage>
        <taxon>Bacteria</taxon>
        <taxon>Pseudomonadati</taxon>
        <taxon>Planctomycetota</taxon>
        <taxon>Planctomycetia</taxon>
        <taxon>Pirellulales</taxon>
        <taxon>Pirellulaceae</taxon>
        <taxon>Allorhodopirellula</taxon>
    </lineage>
</organism>
<dbReference type="Gene3D" id="3.40.50.1820">
    <property type="entry name" value="alpha/beta hydrolase"/>
    <property type="match status" value="1"/>
</dbReference>
<name>A0A5C6C712_9BACT</name>
<accession>A0A5C6C712</accession>
<dbReference type="AlphaFoldDB" id="A0A5C6C712"/>
<evidence type="ECO:0000256" key="1">
    <source>
        <dbReference type="SAM" id="Phobius"/>
    </source>
</evidence>
<gene>
    <name evidence="2" type="ORF">Poly21_19750</name>
</gene>
<protein>
    <submittedName>
        <fullName evidence="2">Alpha/beta hydrolase family protein</fullName>
    </submittedName>
</protein>
<dbReference type="GO" id="GO:0016787">
    <property type="term" value="F:hydrolase activity"/>
    <property type="evidence" value="ECO:0007669"/>
    <property type="project" value="UniProtKB-KW"/>
</dbReference>
<keyword evidence="3" id="KW-1185">Reference proteome</keyword>
<evidence type="ECO:0000313" key="2">
    <source>
        <dbReference type="EMBL" id="TWU19797.1"/>
    </source>
</evidence>
<dbReference type="EMBL" id="SJPU01000001">
    <property type="protein sequence ID" value="TWU19797.1"/>
    <property type="molecule type" value="Genomic_DNA"/>
</dbReference>
<dbReference type="Proteomes" id="UP000319908">
    <property type="component" value="Unassembled WGS sequence"/>
</dbReference>
<reference evidence="2 3" key="1">
    <citation type="journal article" date="2020" name="Antonie Van Leeuwenhoek">
        <title>Rhodopirellula heiligendammensis sp. nov., Rhodopirellula pilleata sp. nov., and Rhodopirellula solitaria sp. nov. isolated from natural or artificial marine surfaces in Northern Germany and California, USA, and emended description of the genus Rhodopirellula.</title>
        <authorList>
            <person name="Kallscheuer N."/>
            <person name="Wiegand S."/>
            <person name="Jogler M."/>
            <person name="Boedeker C."/>
            <person name="Peeters S.H."/>
            <person name="Rast P."/>
            <person name="Heuer A."/>
            <person name="Jetten M.S.M."/>
            <person name="Rohde M."/>
            <person name="Jogler C."/>
        </authorList>
    </citation>
    <scope>NUCLEOTIDE SEQUENCE [LARGE SCALE GENOMIC DNA]</scope>
    <source>
        <strain evidence="2 3">Poly21</strain>
    </source>
</reference>
<dbReference type="InterPro" id="IPR029058">
    <property type="entry name" value="AB_hydrolase_fold"/>
</dbReference>
<dbReference type="SUPFAM" id="SSF53474">
    <property type="entry name" value="alpha/beta-Hydrolases"/>
    <property type="match status" value="1"/>
</dbReference>
<keyword evidence="1" id="KW-1133">Transmembrane helix</keyword>
<feature type="transmembrane region" description="Helical" evidence="1">
    <location>
        <begin position="21"/>
        <end position="39"/>
    </location>
</feature>
<proteinExistence type="predicted"/>